<reference evidence="2" key="1">
    <citation type="submission" date="2019-08" db="EMBL/GenBank/DDBJ databases">
        <authorList>
            <person name="Kucharzyk K."/>
            <person name="Murdoch R.W."/>
            <person name="Higgins S."/>
            <person name="Loffler F."/>
        </authorList>
    </citation>
    <scope>NUCLEOTIDE SEQUENCE</scope>
</reference>
<dbReference type="AlphaFoldDB" id="A0A645CYA2"/>
<dbReference type="Gene3D" id="3.30.70.270">
    <property type="match status" value="1"/>
</dbReference>
<dbReference type="EMBL" id="VSSQ01031114">
    <property type="protein sequence ID" value="MPM81887.1"/>
    <property type="molecule type" value="Genomic_DNA"/>
</dbReference>
<gene>
    <name evidence="2" type="ORF">SDC9_128944</name>
</gene>
<evidence type="ECO:0000259" key="1">
    <source>
        <dbReference type="PROSITE" id="PS50887"/>
    </source>
</evidence>
<dbReference type="InterPro" id="IPR043128">
    <property type="entry name" value="Rev_trsase/Diguanyl_cyclase"/>
</dbReference>
<dbReference type="Pfam" id="PF00990">
    <property type="entry name" value="GGDEF"/>
    <property type="match status" value="1"/>
</dbReference>
<proteinExistence type="predicted"/>
<name>A0A645CYA2_9ZZZZ</name>
<evidence type="ECO:0000313" key="2">
    <source>
        <dbReference type="EMBL" id="MPM81887.1"/>
    </source>
</evidence>
<dbReference type="InterPro" id="IPR029787">
    <property type="entry name" value="Nucleotide_cyclase"/>
</dbReference>
<accession>A0A645CYA2</accession>
<dbReference type="SUPFAM" id="SSF55073">
    <property type="entry name" value="Nucleotide cyclase"/>
    <property type="match status" value="1"/>
</dbReference>
<comment type="caution">
    <text evidence="2">The sequence shown here is derived from an EMBL/GenBank/DDBJ whole genome shotgun (WGS) entry which is preliminary data.</text>
</comment>
<feature type="domain" description="GGDEF" evidence="1">
    <location>
        <begin position="1"/>
        <end position="92"/>
    </location>
</feature>
<dbReference type="PROSITE" id="PS50887">
    <property type="entry name" value="GGDEF"/>
    <property type="match status" value="1"/>
</dbReference>
<sequence length="92" mass="10433">MKPFDIVGKVNSDVIGIILINRDANQSKLLLERIRQQFATQFFDVETEKLLITISVGIATTRINDTFETFTSNATMALHQAQKRSNCVQVFE</sequence>
<dbReference type="InterPro" id="IPR000160">
    <property type="entry name" value="GGDEF_dom"/>
</dbReference>
<organism evidence="2">
    <name type="scientific">bioreactor metagenome</name>
    <dbReference type="NCBI Taxonomy" id="1076179"/>
    <lineage>
        <taxon>unclassified sequences</taxon>
        <taxon>metagenomes</taxon>
        <taxon>ecological metagenomes</taxon>
    </lineage>
</organism>
<protein>
    <recommendedName>
        <fullName evidence="1">GGDEF domain-containing protein</fullName>
    </recommendedName>
</protein>